<gene>
    <name evidence="1" type="ORF">S06H3_55314</name>
</gene>
<evidence type="ECO:0000313" key="1">
    <source>
        <dbReference type="EMBL" id="GAI57148.1"/>
    </source>
</evidence>
<organism evidence="1">
    <name type="scientific">marine sediment metagenome</name>
    <dbReference type="NCBI Taxonomy" id="412755"/>
    <lineage>
        <taxon>unclassified sequences</taxon>
        <taxon>metagenomes</taxon>
        <taxon>ecological metagenomes</taxon>
    </lineage>
</organism>
<name>X1PMT1_9ZZZZ</name>
<proteinExistence type="predicted"/>
<protein>
    <submittedName>
        <fullName evidence="1">Uncharacterized protein</fullName>
    </submittedName>
</protein>
<dbReference type="EMBL" id="BARV01035447">
    <property type="protein sequence ID" value="GAI57148.1"/>
    <property type="molecule type" value="Genomic_DNA"/>
</dbReference>
<feature type="non-terminal residue" evidence="1">
    <location>
        <position position="224"/>
    </location>
</feature>
<reference evidence="1" key="1">
    <citation type="journal article" date="2014" name="Front. Microbiol.">
        <title>High frequency of phylogenetically diverse reductive dehalogenase-homologous genes in deep subseafloor sedimentary metagenomes.</title>
        <authorList>
            <person name="Kawai M."/>
            <person name="Futagami T."/>
            <person name="Toyoda A."/>
            <person name="Takaki Y."/>
            <person name="Nishi S."/>
            <person name="Hori S."/>
            <person name="Arai W."/>
            <person name="Tsubouchi T."/>
            <person name="Morono Y."/>
            <person name="Uchiyama I."/>
            <person name="Ito T."/>
            <person name="Fujiyama A."/>
            <person name="Inagaki F."/>
            <person name="Takami H."/>
        </authorList>
    </citation>
    <scope>NUCLEOTIDE SEQUENCE</scope>
    <source>
        <strain evidence="1">Expedition CK06-06</strain>
    </source>
</reference>
<accession>X1PMT1</accession>
<dbReference type="AlphaFoldDB" id="X1PMT1"/>
<sequence>MTLPIIGSIGTMAAQTFSTVLGVIIGQTLAPALMPVADKIGQTAYSILSTRLLSITEAIEARHRNEITESQFVDELKKQGFDADRRDWLYKISENLLGIMEQVSLYRRGVIDDGELAVEAAKLKWTEDRLENLLKVTEVIPSATDIILFAVREVYSPEIAEAFGQYEGAEAVYNMAFDDLTAIGMTQDTFTKYWAAHWLLPSVGQGFEMMHRGVIGQVSTAAEP</sequence>
<comment type="caution">
    <text evidence="1">The sequence shown here is derived from an EMBL/GenBank/DDBJ whole genome shotgun (WGS) entry which is preliminary data.</text>
</comment>